<dbReference type="Gene3D" id="3.40.50.300">
    <property type="entry name" value="P-loop containing nucleotide triphosphate hydrolases"/>
    <property type="match status" value="1"/>
</dbReference>
<sequence>MSKIIAVWGGKHSGKTTFAVNLACALSKRNKLVGLISSNLTYGELQTFLGQEVPQEKGLFAALYTENPNVGEKFTDYAESKNLFFLSVPTRYSGLLDDNVTLEEVEQLINSASLAFDLLVVDGAVEVNNPLSSVGLWLADTIFTLHRPSIAAQMWQIGVADFVRELHLAEKQSHILLAPNGEFDDKAYRSLTELPFVCELPYLKRAGELENAGTPLYFFKDRLCRRYAKVLEQIAAKICGGEKQ</sequence>
<accession>A0A1M5UYY1</accession>
<reference evidence="2" key="1">
    <citation type="submission" date="2016-11" db="EMBL/GenBank/DDBJ databases">
        <authorList>
            <person name="Varghese N."/>
            <person name="Submissions S."/>
        </authorList>
    </citation>
    <scope>NUCLEOTIDE SEQUENCE [LARGE SCALE GENOMIC DNA]</scope>
    <source>
        <strain evidence="2">DSM 15449</strain>
    </source>
</reference>
<protein>
    <submittedName>
        <fullName evidence="1">MinD-like ATPase involved in chromosome partitioning or flagellar assembly</fullName>
    </submittedName>
</protein>
<keyword evidence="2" id="KW-1185">Reference proteome</keyword>
<dbReference type="Proteomes" id="UP000183954">
    <property type="component" value="Unassembled WGS sequence"/>
</dbReference>
<keyword evidence="1" id="KW-0966">Cell projection</keyword>
<dbReference type="STRING" id="1121420.SAMN02746098_01127"/>
<evidence type="ECO:0000313" key="2">
    <source>
        <dbReference type="Proteomes" id="UP000183954"/>
    </source>
</evidence>
<name>A0A1M5UYY1_9FIRM</name>
<keyword evidence="1" id="KW-0969">Cilium</keyword>
<dbReference type="EMBL" id="FQXJ01000004">
    <property type="protein sequence ID" value="SHH68130.1"/>
    <property type="molecule type" value="Genomic_DNA"/>
</dbReference>
<dbReference type="SUPFAM" id="SSF52540">
    <property type="entry name" value="P-loop containing nucleoside triphosphate hydrolases"/>
    <property type="match status" value="1"/>
</dbReference>
<gene>
    <name evidence="1" type="ORF">SAMN02746098_01127</name>
</gene>
<dbReference type="InterPro" id="IPR027417">
    <property type="entry name" value="P-loop_NTPase"/>
</dbReference>
<keyword evidence="1" id="KW-0282">Flagellum</keyword>
<evidence type="ECO:0000313" key="1">
    <source>
        <dbReference type="EMBL" id="SHH68130.1"/>
    </source>
</evidence>
<proteinExistence type="predicted"/>
<dbReference type="RefSeq" id="WP_073028463.1">
    <property type="nucleotide sequence ID" value="NZ_FQXJ01000004.1"/>
</dbReference>
<dbReference type="AlphaFoldDB" id="A0A1M5UYY1"/>
<dbReference type="OrthoDB" id="1705293at2"/>
<organism evidence="1 2">
    <name type="scientific">Desulfosporosinus lacus DSM 15449</name>
    <dbReference type="NCBI Taxonomy" id="1121420"/>
    <lineage>
        <taxon>Bacteria</taxon>
        <taxon>Bacillati</taxon>
        <taxon>Bacillota</taxon>
        <taxon>Clostridia</taxon>
        <taxon>Eubacteriales</taxon>
        <taxon>Desulfitobacteriaceae</taxon>
        <taxon>Desulfosporosinus</taxon>
    </lineage>
</organism>